<reference evidence="1" key="1">
    <citation type="journal article" date="2015" name="Nature">
        <title>Complex archaea that bridge the gap between prokaryotes and eukaryotes.</title>
        <authorList>
            <person name="Spang A."/>
            <person name="Saw J.H."/>
            <person name="Jorgensen S.L."/>
            <person name="Zaremba-Niedzwiedzka K."/>
            <person name="Martijn J."/>
            <person name="Lind A.E."/>
            <person name="van Eijk R."/>
            <person name="Schleper C."/>
            <person name="Guy L."/>
            <person name="Ettema T.J."/>
        </authorList>
    </citation>
    <scope>NUCLEOTIDE SEQUENCE</scope>
</reference>
<dbReference type="PANTHER" id="PTHR41775">
    <property type="entry name" value="SECRETED PROTEIN-RELATED"/>
    <property type="match status" value="1"/>
</dbReference>
<evidence type="ECO:0000313" key="1">
    <source>
        <dbReference type="EMBL" id="KKK75058.1"/>
    </source>
</evidence>
<proteinExistence type="predicted"/>
<sequence length="192" mass="21699">MVKHSVGLASVLAAVLFLALSVPALSIEPPDPGEIEGYREDGSLEERIKFAKSLKNYQVHPSLIERKIAKIRALQEGRPFIPQTFPYSTGLPSHGTPRVLAILIDFPDYSHTNEESIFINKLFGSGDSGEFPYESLTEFYQRSSYDALFIQGNVLGWYTAQYNRDHYGYGSWPYPGVKELIKEAMDYYNPTH</sequence>
<dbReference type="PANTHER" id="PTHR41775:SF1">
    <property type="entry name" value="PEPTIDASE M6-LIKE DOMAIN-CONTAINING PROTEIN"/>
    <property type="match status" value="1"/>
</dbReference>
<feature type="non-terminal residue" evidence="1">
    <location>
        <position position="192"/>
    </location>
</feature>
<dbReference type="AlphaFoldDB" id="A0A0F8Y1A3"/>
<accession>A0A0F8Y1A3</accession>
<organism evidence="1">
    <name type="scientific">marine sediment metagenome</name>
    <dbReference type="NCBI Taxonomy" id="412755"/>
    <lineage>
        <taxon>unclassified sequences</taxon>
        <taxon>metagenomes</taxon>
        <taxon>ecological metagenomes</taxon>
    </lineage>
</organism>
<protein>
    <submittedName>
        <fullName evidence="1">Uncharacterized protein</fullName>
    </submittedName>
</protein>
<gene>
    <name evidence="1" type="ORF">LCGC14_2877540</name>
</gene>
<comment type="caution">
    <text evidence="1">The sequence shown here is derived from an EMBL/GenBank/DDBJ whole genome shotgun (WGS) entry which is preliminary data.</text>
</comment>
<dbReference type="EMBL" id="LAZR01056032">
    <property type="protein sequence ID" value="KKK75058.1"/>
    <property type="molecule type" value="Genomic_DNA"/>
</dbReference>
<name>A0A0F8Y1A3_9ZZZZ</name>